<evidence type="ECO:0008006" key="3">
    <source>
        <dbReference type="Google" id="ProtNLM"/>
    </source>
</evidence>
<gene>
    <name evidence="1" type="ORF">VitviT2T_001501</name>
</gene>
<evidence type="ECO:0000313" key="1">
    <source>
        <dbReference type="EMBL" id="WJZ81672.1"/>
    </source>
</evidence>
<evidence type="ECO:0000313" key="2">
    <source>
        <dbReference type="Proteomes" id="UP001227230"/>
    </source>
</evidence>
<organism evidence="1 2">
    <name type="scientific">Vitis vinifera</name>
    <name type="common">Grape</name>
    <dbReference type="NCBI Taxonomy" id="29760"/>
    <lineage>
        <taxon>Eukaryota</taxon>
        <taxon>Viridiplantae</taxon>
        <taxon>Streptophyta</taxon>
        <taxon>Embryophyta</taxon>
        <taxon>Tracheophyta</taxon>
        <taxon>Spermatophyta</taxon>
        <taxon>Magnoliopsida</taxon>
        <taxon>eudicotyledons</taxon>
        <taxon>Gunneridae</taxon>
        <taxon>Pentapetalae</taxon>
        <taxon>rosids</taxon>
        <taxon>Vitales</taxon>
        <taxon>Vitaceae</taxon>
        <taxon>Viteae</taxon>
        <taxon>Vitis</taxon>
    </lineage>
</organism>
<proteinExistence type="predicted"/>
<reference evidence="1 2" key="1">
    <citation type="journal article" date="2023" name="Hortic Res">
        <title>The complete reference genome for grapevine (Vitis vinifera L.) genetics and breeding.</title>
        <authorList>
            <person name="Shi X."/>
            <person name="Cao S."/>
            <person name="Wang X."/>
            <person name="Huang S."/>
            <person name="Wang Y."/>
            <person name="Liu Z."/>
            <person name="Liu W."/>
            <person name="Leng X."/>
            <person name="Peng Y."/>
            <person name="Wang N."/>
            <person name="Wang Y."/>
            <person name="Ma Z."/>
            <person name="Xu X."/>
            <person name="Zhang F."/>
            <person name="Xue H."/>
            <person name="Zhong H."/>
            <person name="Wang Y."/>
            <person name="Zhang K."/>
            <person name="Velt A."/>
            <person name="Avia K."/>
            <person name="Holtgrawe D."/>
            <person name="Grimplet J."/>
            <person name="Matus J.T."/>
            <person name="Ware D."/>
            <person name="Wu X."/>
            <person name="Wang H."/>
            <person name="Liu C."/>
            <person name="Fang Y."/>
            <person name="Rustenholz C."/>
            <person name="Cheng Z."/>
            <person name="Xiao H."/>
            <person name="Zhou Y."/>
        </authorList>
    </citation>
    <scope>NUCLEOTIDE SEQUENCE [LARGE SCALE GENOMIC DNA]</scope>
    <source>
        <strain evidence="2">cv. Pinot noir / PN40024</strain>
        <tissue evidence="1">Leaf</tissue>
    </source>
</reference>
<sequence>MLMTHSTAQPLTHLSLSLSLTCANLPRGGGGGAAAVGGAEDLVNDGELVGVVRGEVGGEDAVLGVSAAEELAGGAG</sequence>
<dbReference type="Proteomes" id="UP001227230">
    <property type="component" value="Chromosome 1"/>
</dbReference>
<protein>
    <recommendedName>
        <fullName evidence="3">Secreted protein</fullName>
    </recommendedName>
</protein>
<keyword evidence="2" id="KW-1185">Reference proteome</keyword>
<name>A0ABY9BFM3_VITVI</name>
<accession>A0ABY9BFM3</accession>
<dbReference type="EMBL" id="CP126648">
    <property type="protein sequence ID" value="WJZ81672.1"/>
    <property type="molecule type" value="Genomic_DNA"/>
</dbReference>